<proteinExistence type="predicted"/>
<evidence type="ECO:0000313" key="1">
    <source>
        <dbReference type="EMBL" id="KAF5777013.1"/>
    </source>
</evidence>
<dbReference type="EMBL" id="MNCJ02000327">
    <property type="protein sequence ID" value="KAF5777013.1"/>
    <property type="molecule type" value="Genomic_DNA"/>
</dbReference>
<gene>
    <name evidence="1" type="ORF">HanXRQr2_Chr12g0530661</name>
</gene>
<sequence length="61" mass="7551">MENNHITMFRSFNAHSTNYTIKAKIISMWDKKMNGYDNQIYRVDMLLMDEEVRYLKFLYNY</sequence>
<keyword evidence="2" id="KW-1185">Reference proteome</keyword>
<organism evidence="1 2">
    <name type="scientific">Helianthus annuus</name>
    <name type="common">Common sunflower</name>
    <dbReference type="NCBI Taxonomy" id="4232"/>
    <lineage>
        <taxon>Eukaryota</taxon>
        <taxon>Viridiplantae</taxon>
        <taxon>Streptophyta</taxon>
        <taxon>Embryophyta</taxon>
        <taxon>Tracheophyta</taxon>
        <taxon>Spermatophyta</taxon>
        <taxon>Magnoliopsida</taxon>
        <taxon>eudicotyledons</taxon>
        <taxon>Gunneridae</taxon>
        <taxon>Pentapetalae</taxon>
        <taxon>asterids</taxon>
        <taxon>campanulids</taxon>
        <taxon>Asterales</taxon>
        <taxon>Asteraceae</taxon>
        <taxon>Asteroideae</taxon>
        <taxon>Heliantheae alliance</taxon>
        <taxon>Heliantheae</taxon>
        <taxon>Helianthus</taxon>
    </lineage>
</organism>
<comment type="caution">
    <text evidence="1">The sequence shown here is derived from an EMBL/GenBank/DDBJ whole genome shotgun (WGS) entry which is preliminary data.</text>
</comment>
<reference evidence="1" key="2">
    <citation type="submission" date="2020-06" db="EMBL/GenBank/DDBJ databases">
        <title>Helianthus annuus Genome sequencing and assembly Release 2.</title>
        <authorList>
            <person name="Gouzy J."/>
            <person name="Langlade N."/>
            <person name="Munos S."/>
        </authorList>
    </citation>
    <scope>NUCLEOTIDE SEQUENCE</scope>
    <source>
        <tissue evidence="1">Leaves</tissue>
    </source>
</reference>
<dbReference type="AlphaFoldDB" id="A0A9K3HEU2"/>
<name>A0A9K3HEU2_HELAN</name>
<reference evidence="1" key="1">
    <citation type="journal article" date="2017" name="Nature">
        <title>The sunflower genome provides insights into oil metabolism, flowering and Asterid evolution.</title>
        <authorList>
            <person name="Badouin H."/>
            <person name="Gouzy J."/>
            <person name="Grassa C.J."/>
            <person name="Murat F."/>
            <person name="Staton S.E."/>
            <person name="Cottret L."/>
            <person name="Lelandais-Briere C."/>
            <person name="Owens G.L."/>
            <person name="Carrere S."/>
            <person name="Mayjonade B."/>
            <person name="Legrand L."/>
            <person name="Gill N."/>
            <person name="Kane N.C."/>
            <person name="Bowers J.E."/>
            <person name="Hubner S."/>
            <person name="Bellec A."/>
            <person name="Berard A."/>
            <person name="Berges H."/>
            <person name="Blanchet N."/>
            <person name="Boniface M.C."/>
            <person name="Brunel D."/>
            <person name="Catrice O."/>
            <person name="Chaidir N."/>
            <person name="Claudel C."/>
            <person name="Donnadieu C."/>
            <person name="Faraut T."/>
            <person name="Fievet G."/>
            <person name="Helmstetter N."/>
            <person name="King M."/>
            <person name="Knapp S.J."/>
            <person name="Lai Z."/>
            <person name="Le Paslier M.C."/>
            <person name="Lippi Y."/>
            <person name="Lorenzon L."/>
            <person name="Mandel J.R."/>
            <person name="Marage G."/>
            <person name="Marchand G."/>
            <person name="Marquand E."/>
            <person name="Bret-Mestries E."/>
            <person name="Morien E."/>
            <person name="Nambeesan S."/>
            <person name="Nguyen T."/>
            <person name="Pegot-Espagnet P."/>
            <person name="Pouilly N."/>
            <person name="Raftis F."/>
            <person name="Sallet E."/>
            <person name="Schiex T."/>
            <person name="Thomas J."/>
            <person name="Vandecasteele C."/>
            <person name="Vares D."/>
            <person name="Vear F."/>
            <person name="Vautrin S."/>
            <person name="Crespi M."/>
            <person name="Mangin B."/>
            <person name="Burke J.M."/>
            <person name="Salse J."/>
            <person name="Munos S."/>
            <person name="Vincourt P."/>
            <person name="Rieseberg L.H."/>
            <person name="Langlade N.B."/>
        </authorList>
    </citation>
    <scope>NUCLEOTIDE SEQUENCE</scope>
    <source>
        <tissue evidence="1">Leaves</tissue>
    </source>
</reference>
<dbReference type="Proteomes" id="UP000215914">
    <property type="component" value="Unassembled WGS sequence"/>
</dbReference>
<dbReference type="Gramene" id="mRNA:HanXRQr2_Chr12g0530661">
    <property type="protein sequence ID" value="CDS:HanXRQr2_Chr12g0530661.1"/>
    <property type="gene ID" value="HanXRQr2_Chr12g0530661"/>
</dbReference>
<accession>A0A9K3HEU2</accession>
<protein>
    <submittedName>
        <fullName evidence="1">Uncharacterized protein</fullName>
    </submittedName>
</protein>
<evidence type="ECO:0000313" key="2">
    <source>
        <dbReference type="Proteomes" id="UP000215914"/>
    </source>
</evidence>